<dbReference type="Proteomes" id="UP001597214">
    <property type="component" value="Unassembled WGS sequence"/>
</dbReference>
<reference evidence="6" key="1">
    <citation type="journal article" date="2019" name="Int. J. Syst. Evol. Microbiol.">
        <title>The Global Catalogue of Microorganisms (GCM) 10K type strain sequencing project: providing services to taxonomists for standard genome sequencing and annotation.</title>
        <authorList>
            <consortium name="The Broad Institute Genomics Platform"/>
            <consortium name="The Broad Institute Genome Sequencing Center for Infectious Disease"/>
            <person name="Wu L."/>
            <person name="Ma J."/>
        </authorList>
    </citation>
    <scope>NUCLEOTIDE SEQUENCE [LARGE SCALE GENOMIC DNA]</scope>
    <source>
        <strain evidence="6">CCUG 49339</strain>
    </source>
</reference>
<comment type="caution">
    <text evidence="5">The sequence shown here is derived from an EMBL/GenBank/DDBJ whole genome shotgun (WGS) entry which is preliminary data.</text>
</comment>
<dbReference type="InterPro" id="IPR009057">
    <property type="entry name" value="Homeodomain-like_sf"/>
</dbReference>
<dbReference type="Pfam" id="PF12833">
    <property type="entry name" value="HTH_18"/>
    <property type="match status" value="1"/>
</dbReference>
<dbReference type="PROSITE" id="PS00041">
    <property type="entry name" value="HTH_ARAC_FAMILY_1"/>
    <property type="match status" value="1"/>
</dbReference>
<dbReference type="SUPFAM" id="SSF46689">
    <property type="entry name" value="Homeodomain-like"/>
    <property type="match status" value="2"/>
</dbReference>
<dbReference type="RefSeq" id="WP_377929954.1">
    <property type="nucleotide sequence ID" value="NZ_JBHUEM010000046.1"/>
</dbReference>
<dbReference type="PANTHER" id="PTHR46796:SF14">
    <property type="entry name" value="TRANSCRIPTIONAL REGULATORY PROTEIN"/>
    <property type="match status" value="1"/>
</dbReference>
<dbReference type="PANTHER" id="PTHR46796">
    <property type="entry name" value="HTH-TYPE TRANSCRIPTIONAL ACTIVATOR RHAS-RELATED"/>
    <property type="match status" value="1"/>
</dbReference>
<dbReference type="InterPro" id="IPR018062">
    <property type="entry name" value="HTH_AraC-typ_CS"/>
</dbReference>
<dbReference type="PROSITE" id="PS01124">
    <property type="entry name" value="HTH_ARAC_FAMILY_2"/>
    <property type="match status" value="1"/>
</dbReference>
<accession>A0ABW4LUE6</accession>
<dbReference type="InterPro" id="IPR050204">
    <property type="entry name" value="AraC_XylS_family_regulators"/>
</dbReference>
<evidence type="ECO:0000313" key="5">
    <source>
        <dbReference type="EMBL" id="MFD1738735.1"/>
    </source>
</evidence>
<dbReference type="InterPro" id="IPR018060">
    <property type="entry name" value="HTH_AraC"/>
</dbReference>
<evidence type="ECO:0000256" key="2">
    <source>
        <dbReference type="ARBA" id="ARBA00023125"/>
    </source>
</evidence>
<sequence length="261" mass="29543">MLNENVKTYAVLKAIQYMQEHLDQDVTSEELALHVGYSPYHFSRVFKEATGVSPRHYLSALRIEAGKSILIQSSSTSILKALLSTGFRSLGTFSTTFKKYVGLSPKQFQGNTKKLHQFMNEFEREEQLANIQLTPPILTCHLDFPSTFKGLIFVGLFPRPIPDQKPVVGSAVKHHQRSCVFTNIPVGTYFILAAALPFSLHPKDYFLLDHSLRGKYKDSVEITENSDVEIEITLRNRIPTDPPILVNLPQLLLEKTKKRAN</sequence>
<proteinExistence type="predicted"/>
<organism evidence="5 6">
    <name type="scientific">Bacillus salitolerans</name>
    <dbReference type="NCBI Taxonomy" id="1437434"/>
    <lineage>
        <taxon>Bacteria</taxon>
        <taxon>Bacillati</taxon>
        <taxon>Bacillota</taxon>
        <taxon>Bacilli</taxon>
        <taxon>Bacillales</taxon>
        <taxon>Bacillaceae</taxon>
        <taxon>Bacillus</taxon>
    </lineage>
</organism>
<evidence type="ECO:0000256" key="3">
    <source>
        <dbReference type="ARBA" id="ARBA00023163"/>
    </source>
</evidence>
<keyword evidence="2" id="KW-0238">DNA-binding</keyword>
<dbReference type="EMBL" id="JBHUEM010000046">
    <property type="protein sequence ID" value="MFD1738735.1"/>
    <property type="molecule type" value="Genomic_DNA"/>
</dbReference>
<keyword evidence="1" id="KW-0805">Transcription regulation</keyword>
<evidence type="ECO:0000256" key="1">
    <source>
        <dbReference type="ARBA" id="ARBA00023015"/>
    </source>
</evidence>
<name>A0ABW4LUE6_9BACI</name>
<keyword evidence="3" id="KW-0804">Transcription</keyword>
<dbReference type="Gene3D" id="1.10.10.60">
    <property type="entry name" value="Homeodomain-like"/>
    <property type="match status" value="2"/>
</dbReference>
<evidence type="ECO:0000313" key="6">
    <source>
        <dbReference type="Proteomes" id="UP001597214"/>
    </source>
</evidence>
<gene>
    <name evidence="5" type="ORF">ACFSCX_19650</name>
</gene>
<feature type="domain" description="HTH araC/xylS-type" evidence="4">
    <location>
        <begin position="12"/>
        <end position="111"/>
    </location>
</feature>
<evidence type="ECO:0000259" key="4">
    <source>
        <dbReference type="PROSITE" id="PS01124"/>
    </source>
</evidence>
<keyword evidence="6" id="KW-1185">Reference proteome</keyword>
<protein>
    <submittedName>
        <fullName evidence="5">AraC family transcriptional regulator</fullName>
    </submittedName>
</protein>
<dbReference type="SMART" id="SM00342">
    <property type="entry name" value="HTH_ARAC"/>
    <property type="match status" value="1"/>
</dbReference>